<dbReference type="GeneID" id="62209140"/>
<reference evidence="1" key="1">
    <citation type="submission" date="2020-01" db="EMBL/GenBank/DDBJ databases">
        <authorList>
            <person name="Feng Z.H.Z."/>
        </authorList>
    </citation>
    <scope>NUCLEOTIDE SEQUENCE</scope>
    <source>
        <strain evidence="1">CBS107.38</strain>
    </source>
</reference>
<keyword evidence="2" id="KW-1185">Reference proteome</keyword>
<sequence>MFLEQFDIDNPIRKASAPMMLENMYHRNSGALRPSENLFPSSASSQFSIARPLLLYGKPWGKIVQFNTLTTYTGEQEAHVYLAEHYSDTNLRMERSFQDDADEYHEFFLYKLGLVRRIEEGKPVEYEMKATWRCHGTAREGDVFVSLEPDLWNFVLRKCSKSGDLFEVVAWGGEMFTNLVGSNMPVPVPVKDTSAYYLGEVEEEKRTWISGSWRPNDAPGPRQRFEIR</sequence>
<proteinExistence type="predicted"/>
<dbReference type="AlphaFoldDB" id="A0A8H7EA35"/>
<evidence type="ECO:0000313" key="2">
    <source>
        <dbReference type="Proteomes" id="UP000596902"/>
    </source>
</evidence>
<gene>
    <name evidence="1" type="ORF">GT037_010915</name>
</gene>
<dbReference type="EMBL" id="JAAABM010000026">
    <property type="protein sequence ID" value="KAF7670951.1"/>
    <property type="molecule type" value="Genomic_DNA"/>
</dbReference>
<name>A0A8H7EA35_9PLEO</name>
<protein>
    <submittedName>
        <fullName evidence="1">Uncharacterized protein</fullName>
    </submittedName>
</protein>
<dbReference type="Proteomes" id="UP000596902">
    <property type="component" value="Unassembled WGS sequence"/>
</dbReference>
<organism evidence="1 2">
    <name type="scientific">Alternaria burnsii</name>
    <dbReference type="NCBI Taxonomy" id="1187904"/>
    <lineage>
        <taxon>Eukaryota</taxon>
        <taxon>Fungi</taxon>
        <taxon>Dikarya</taxon>
        <taxon>Ascomycota</taxon>
        <taxon>Pezizomycotina</taxon>
        <taxon>Dothideomycetes</taxon>
        <taxon>Pleosporomycetidae</taxon>
        <taxon>Pleosporales</taxon>
        <taxon>Pleosporineae</taxon>
        <taxon>Pleosporaceae</taxon>
        <taxon>Alternaria</taxon>
        <taxon>Alternaria sect. Alternaria</taxon>
    </lineage>
</organism>
<accession>A0A8H7EA35</accession>
<comment type="caution">
    <text evidence="1">The sequence shown here is derived from an EMBL/GenBank/DDBJ whole genome shotgun (WGS) entry which is preliminary data.</text>
</comment>
<dbReference type="RefSeq" id="XP_038781333.1">
    <property type="nucleotide sequence ID" value="XM_038935962.1"/>
</dbReference>
<evidence type="ECO:0000313" key="1">
    <source>
        <dbReference type="EMBL" id="KAF7670951.1"/>
    </source>
</evidence>
<reference evidence="1" key="2">
    <citation type="submission" date="2020-08" db="EMBL/GenBank/DDBJ databases">
        <title>Draft Genome Sequence of Cumin Blight Pathogen Alternaria burnsii.</title>
        <authorList>
            <person name="Feng Z."/>
        </authorList>
    </citation>
    <scope>NUCLEOTIDE SEQUENCE</scope>
    <source>
        <strain evidence="1">CBS107.38</strain>
    </source>
</reference>